<evidence type="ECO:0000259" key="9">
    <source>
        <dbReference type="Pfam" id="PF01035"/>
    </source>
</evidence>
<keyword evidence="6" id="KW-0227">DNA damage</keyword>
<comment type="catalytic activity">
    <reaction evidence="1">
        <text>a 4-O-methyl-thymidine in DNA + L-cysteinyl-[protein] = a thymidine in DNA + S-methyl-L-cysteinyl-[protein]</text>
        <dbReference type="Rhea" id="RHEA:53428"/>
        <dbReference type="Rhea" id="RHEA-COMP:10131"/>
        <dbReference type="Rhea" id="RHEA-COMP:10132"/>
        <dbReference type="Rhea" id="RHEA-COMP:13555"/>
        <dbReference type="Rhea" id="RHEA-COMP:13556"/>
        <dbReference type="ChEBI" id="CHEBI:29950"/>
        <dbReference type="ChEBI" id="CHEBI:82612"/>
        <dbReference type="ChEBI" id="CHEBI:137386"/>
        <dbReference type="ChEBI" id="CHEBI:137387"/>
        <dbReference type="EC" id="2.1.1.63"/>
    </reaction>
</comment>
<evidence type="ECO:0000256" key="7">
    <source>
        <dbReference type="ARBA" id="ARBA00023204"/>
    </source>
</evidence>
<accession>Q0RHU4</accession>
<protein>
    <recommendedName>
        <fullName evidence="3">methylated-DNA--[protein]-cysteine S-methyltransferase</fullName>
        <ecNumber evidence="3">2.1.1.63</ecNumber>
    </recommendedName>
</protein>
<dbReference type="Gene3D" id="3.30.160.70">
    <property type="entry name" value="Methylated DNA-protein cysteine methyltransferase domain"/>
    <property type="match status" value="1"/>
</dbReference>
<dbReference type="SUPFAM" id="SSF46767">
    <property type="entry name" value="Methylated DNA-protein cysteine methyltransferase, C-terminal domain"/>
    <property type="match status" value="1"/>
</dbReference>
<evidence type="ECO:0000256" key="1">
    <source>
        <dbReference type="ARBA" id="ARBA00001286"/>
    </source>
</evidence>
<evidence type="ECO:0000256" key="2">
    <source>
        <dbReference type="ARBA" id="ARBA00008711"/>
    </source>
</evidence>
<keyword evidence="12" id="KW-1185">Reference proteome</keyword>
<keyword evidence="7" id="KW-0234">DNA repair</keyword>
<dbReference type="Pfam" id="PF01035">
    <property type="entry name" value="DNA_binding_1"/>
    <property type="match status" value="1"/>
</dbReference>
<dbReference type="KEGG" id="fal:FRAAL4287"/>
<gene>
    <name evidence="11" type="primary">ogt</name>
    <name evidence="11" type="ordered locus">FRAAL4287</name>
</gene>
<organism evidence="11 12">
    <name type="scientific">Frankia alni (strain DSM 45986 / CECT 9034 / ACN14a)</name>
    <dbReference type="NCBI Taxonomy" id="326424"/>
    <lineage>
        <taxon>Bacteria</taxon>
        <taxon>Bacillati</taxon>
        <taxon>Actinomycetota</taxon>
        <taxon>Actinomycetes</taxon>
        <taxon>Frankiales</taxon>
        <taxon>Frankiaceae</taxon>
        <taxon>Frankia</taxon>
    </lineage>
</organism>
<feature type="domain" description="Methylguanine DNA methyltransferase ribonuclease-like" evidence="10">
    <location>
        <begin position="1"/>
        <end position="77"/>
    </location>
</feature>
<name>Q0RHU4_FRAAA</name>
<comment type="similarity">
    <text evidence="2">Belongs to the MGMT family.</text>
</comment>
<feature type="domain" description="Methylated-DNA-[protein]-cysteine S-methyltransferase DNA binding" evidence="9">
    <location>
        <begin position="83"/>
        <end position="163"/>
    </location>
</feature>
<dbReference type="PANTHER" id="PTHR10815:SF5">
    <property type="entry name" value="METHYLATED-DNA--PROTEIN-CYSTEINE METHYLTRANSFERASE"/>
    <property type="match status" value="1"/>
</dbReference>
<dbReference type="FunFam" id="1.10.10.10:FF:000214">
    <property type="entry name" value="Methylated-DNA--protein-cysteine methyltransferase"/>
    <property type="match status" value="1"/>
</dbReference>
<sequence>MLYTTLASPVGELLLVGTATDQAPGGLTLASLSLPGQRGAAVPAPHWRRAAEPFVAVAGEIEEYFAGERRRFTLTLQTGGTGFQERVWRALEAIPYGTTISYGQLAARIGAGRGEVRAVGTAVGANPLLLVRPCHRVIGADGTLRGFAAGLDRKEFLLRHEGALAPTLDLAGGATAASVPAGSAGEFG</sequence>
<dbReference type="SUPFAM" id="SSF53155">
    <property type="entry name" value="Methylated DNA-protein cysteine methyltransferase domain"/>
    <property type="match status" value="1"/>
</dbReference>
<dbReference type="GO" id="GO:0032259">
    <property type="term" value="P:methylation"/>
    <property type="evidence" value="ECO:0007669"/>
    <property type="project" value="UniProtKB-KW"/>
</dbReference>
<dbReference type="eggNOG" id="COG0350">
    <property type="taxonomic scope" value="Bacteria"/>
</dbReference>
<dbReference type="NCBIfam" id="TIGR00589">
    <property type="entry name" value="ogt"/>
    <property type="match status" value="1"/>
</dbReference>
<evidence type="ECO:0000313" key="12">
    <source>
        <dbReference type="Proteomes" id="UP000000657"/>
    </source>
</evidence>
<evidence type="ECO:0000256" key="3">
    <source>
        <dbReference type="ARBA" id="ARBA00011918"/>
    </source>
</evidence>
<evidence type="ECO:0000256" key="4">
    <source>
        <dbReference type="ARBA" id="ARBA00022603"/>
    </source>
</evidence>
<dbReference type="GO" id="GO:0003908">
    <property type="term" value="F:methylated-DNA-[protein]-cysteine S-methyltransferase activity"/>
    <property type="evidence" value="ECO:0007669"/>
    <property type="project" value="UniProtKB-EC"/>
</dbReference>
<dbReference type="PANTHER" id="PTHR10815">
    <property type="entry name" value="METHYLATED-DNA--PROTEIN-CYSTEINE METHYLTRANSFERASE"/>
    <property type="match status" value="1"/>
</dbReference>
<dbReference type="InterPro" id="IPR036631">
    <property type="entry name" value="MGMT_N_sf"/>
</dbReference>
<comment type="catalytic activity">
    <reaction evidence="8">
        <text>a 6-O-methyl-2'-deoxyguanosine in DNA + L-cysteinyl-[protein] = S-methyl-L-cysteinyl-[protein] + a 2'-deoxyguanosine in DNA</text>
        <dbReference type="Rhea" id="RHEA:24000"/>
        <dbReference type="Rhea" id="RHEA-COMP:10131"/>
        <dbReference type="Rhea" id="RHEA-COMP:10132"/>
        <dbReference type="Rhea" id="RHEA-COMP:11367"/>
        <dbReference type="Rhea" id="RHEA-COMP:11368"/>
        <dbReference type="ChEBI" id="CHEBI:29950"/>
        <dbReference type="ChEBI" id="CHEBI:82612"/>
        <dbReference type="ChEBI" id="CHEBI:85445"/>
        <dbReference type="ChEBI" id="CHEBI:85448"/>
        <dbReference type="EC" id="2.1.1.63"/>
    </reaction>
</comment>
<dbReference type="GO" id="GO:0006281">
    <property type="term" value="P:DNA repair"/>
    <property type="evidence" value="ECO:0007669"/>
    <property type="project" value="UniProtKB-KW"/>
</dbReference>
<dbReference type="InterPro" id="IPR014048">
    <property type="entry name" value="MethylDNA_cys_MeTrfase_DNA-bd"/>
</dbReference>
<evidence type="ECO:0000256" key="5">
    <source>
        <dbReference type="ARBA" id="ARBA00022679"/>
    </source>
</evidence>
<dbReference type="HOGENOM" id="CLU_000445_52_2_11"/>
<evidence type="ECO:0000256" key="8">
    <source>
        <dbReference type="ARBA" id="ARBA00049348"/>
    </source>
</evidence>
<proteinExistence type="inferred from homology"/>
<dbReference type="STRING" id="326424.FRAAL4287"/>
<dbReference type="EC" id="2.1.1.63" evidence="3"/>
<evidence type="ECO:0000259" key="10">
    <source>
        <dbReference type="Pfam" id="PF02870"/>
    </source>
</evidence>
<evidence type="ECO:0000313" key="11">
    <source>
        <dbReference type="EMBL" id="CAJ62929.1"/>
    </source>
</evidence>
<keyword evidence="5 11" id="KW-0808">Transferase</keyword>
<dbReference type="Pfam" id="PF02870">
    <property type="entry name" value="Methyltransf_1N"/>
    <property type="match status" value="1"/>
</dbReference>
<dbReference type="InterPro" id="IPR036388">
    <property type="entry name" value="WH-like_DNA-bd_sf"/>
</dbReference>
<dbReference type="Proteomes" id="UP000000657">
    <property type="component" value="Chromosome"/>
</dbReference>
<dbReference type="Gene3D" id="1.10.10.10">
    <property type="entry name" value="Winged helix-like DNA-binding domain superfamily/Winged helix DNA-binding domain"/>
    <property type="match status" value="1"/>
</dbReference>
<dbReference type="InterPro" id="IPR036217">
    <property type="entry name" value="MethylDNA_cys_MeTrfase_DNAb"/>
</dbReference>
<dbReference type="RefSeq" id="WP_011605413.1">
    <property type="nucleotide sequence ID" value="NC_008278.1"/>
</dbReference>
<dbReference type="CDD" id="cd06445">
    <property type="entry name" value="ATase"/>
    <property type="match status" value="1"/>
</dbReference>
<reference evidence="11 12" key="1">
    <citation type="journal article" date="2007" name="Genome Res.">
        <title>Genome characteristics of facultatively symbiotic Frankia sp. strains reflect host range and host plant biogeography.</title>
        <authorList>
            <person name="Normand P."/>
            <person name="Lapierre P."/>
            <person name="Tisa L.S."/>
            <person name="Gogarten J.P."/>
            <person name="Alloisio N."/>
            <person name="Bagnarol E."/>
            <person name="Bassi C.A."/>
            <person name="Berry A.M."/>
            <person name="Bickhart D.M."/>
            <person name="Choisne N."/>
            <person name="Couloux A."/>
            <person name="Cournoyer B."/>
            <person name="Cruveiller S."/>
            <person name="Daubin V."/>
            <person name="Demange N."/>
            <person name="Francino M.P."/>
            <person name="Goltsman E."/>
            <person name="Huang Y."/>
            <person name="Kopp O.R."/>
            <person name="Labarre L."/>
            <person name="Lapidus A."/>
            <person name="Lavire C."/>
            <person name="Marechal J."/>
            <person name="Martinez M."/>
            <person name="Mastronunzio J.E."/>
            <person name="Mullin B.C."/>
            <person name="Niemann J."/>
            <person name="Pujic P."/>
            <person name="Rawnsley T."/>
            <person name="Rouy Z."/>
            <person name="Schenowitz C."/>
            <person name="Sellstedt A."/>
            <person name="Tavares F."/>
            <person name="Tomkins J.P."/>
            <person name="Vallenet D."/>
            <person name="Valverde C."/>
            <person name="Wall L.G."/>
            <person name="Wang Y."/>
            <person name="Medigue C."/>
            <person name="Benson D.R."/>
        </authorList>
    </citation>
    <scope>NUCLEOTIDE SEQUENCE [LARGE SCALE GENOMIC DNA]</scope>
    <source>
        <strain evidence="12">DSM 45986 / CECT 9034 / ACN14a</strain>
    </source>
</reference>
<keyword evidence="4 11" id="KW-0489">Methyltransferase</keyword>
<dbReference type="AlphaFoldDB" id="Q0RHU4"/>
<evidence type="ECO:0000256" key="6">
    <source>
        <dbReference type="ARBA" id="ARBA00022763"/>
    </source>
</evidence>
<dbReference type="InterPro" id="IPR008332">
    <property type="entry name" value="MethylG_MeTrfase_N"/>
</dbReference>
<dbReference type="EMBL" id="CT573213">
    <property type="protein sequence ID" value="CAJ62929.1"/>
    <property type="molecule type" value="Genomic_DNA"/>
</dbReference>